<dbReference type="OrthoDB" id="236568at2"/>
<comment type="caution">
    <text evidence="5">The sequence shown here is derived from an EMBL/GenBank/DDBJ whole genome shotgun (WGS) entry which is preliminary data.</text>
</comment>
<dbReference type="SUPFAM" id="SSF52172">
    <property type="entry name" value="CheY-like"/>
    <property type="match status" value="1"/>
</dbReference>
<evidence type="ECO:0000256" key="2">
    <source>
        <dbReference type="PROSITE-ProRule" id="PRU00169"/>
    </source>
</evidence>
<dbReference type="InterPro" id="IPR046947">
    <property type="entry name" value="LytR-like"/>
</dbReference>
<keyword evidence="2" id="KW-0597">Phosphoprotein</keyword>
<keyword evidence="1" id="KW-0902">Two-component regulatory system</keyword>
<dbReference type="PANTHER" id="PTHR37299:SF1">
    <property type="entry name" value="STAGE 0 SPORULATION PROTEIN A HOMOLOG"/>
    <property type="match status" value="1"/>
</dbReference>
<dbReference type="SMART" id="SM00850">
    <property type="entry name" value="LytTR"/>
    <property type="match status" value="1"/>
</dbReference>
<reference evidence="5 6" key="1">
    <citation type="journal article" date="2011" name="Front. Microbiol.">
        <title>Genomic signatures of strain selection and enhancement in Bacillus atrophaeus var. globigii, a historical biowarfare simulant.</title>
        <authorList>
            <person name="Gibbons H.S."/>
            <person name="Broomall S.M."/>
            <person name="McNew L.A."/>
            <person name="Daligault H."/>
            <person name="Chapman C."/>
            <person name="Bruce D."/>
            <person name="Karavis M."/>
            <person name="Krepps M."/>
            <person name="McGregor P.A."/>
            <person name="Hong C."/>
            <person name="Park K.H."/>
            <person name="Akmal A."/>
            <person name="Feldman A."/>
            <person name="Lin J.S."/>
            <person name="Chang W.E."/>
            <person name="Higgs B.W."/>
            <person name="Demirev P."/>
            <person name="Lindquist J."/>
            <person name="Liem A."/>
            <person name="Fochler E."/>
            <person name="Read T.D."/>
            <person name="Tapia R."/>
            <person name="Johnson S."/>
            <person name="Bishop-Lilly K.A."/>
            <person name="Detter C."/>
            <person name="Han C."/>
            <person name="Sozhamannan S."/>
            <person name="Rosenzweig C.N."/>
            <person name="Skowronski E.W."/>
        </authorList>
    </citation>
    <scope>NUCLEOTIDE SEQUENCE [LARGE SCALE GENOMIC DNA]</scope>
    <source>
        <strain evidence="5 6">AK5</strain>
    </source>
</reference>
<dbReference type="Gene3D" id="2.40.50.1020">
    <property type="entry name" value="LytTr DNA-binding domain"/>
    <property type="match status" value="1"/>
</dbReference>
<sequence length="281" mass="32160">MSQQKIRAIIVDDEPLARQGLRIRLQEFDFLEVIDEANNGREAVEKILATKPDLVFLDIQMPGTNGFDVLKKLKAEYDQTGTQMPAVVFVTAYDHYAIRAFEVRAIDYLLKPVDEERLAESLERIRAEVLVDQSRLHQQRLVELVADITGEDVEEILRLLAEGKAPSLDHYPEHIAIKDSGEITRVAINSIEWIDAAGDYMCIHAGNQTHILRRTMKELEQELNPRLFQRIHRSAIVNLGQVEKLCSRQNGEYHLILQNGQELKVSRSYKDRIKQLVLGLA</sequence>
<dbReference type="PROSITE" id="PS50110">
    <property type="entry name" value="RESPONSE_REGULATORY"/>
    <property type="match status" value="1"/>
</dbReference>
<name>A0A432VYB4_9GAMM</name>
<feature type="domain" description="Response regulatory" evidence="3">
    <location>
        <begin position="7"/>
        <end position="126"/>
    </location>
</feature>
<dbReference type="Proteomes" id="UP000288212">
    <property type="component" value="Unassembled WGS sequence"/>
</dbReference>
<evidence type="ECO:0000256" key="1">
    <source>
        <dbReference type="ARBA" id="ARBA00023012"/>
    </source>
</evidence>
<dbReference type="GO" id="GO:0000156">
    <property type="term" value="F:phosphorelay response regulator activity"/>
    <property type="evidence" value="ECO:0007669"/>
    <property type="project" value="InterPro"/>
</dbReference>
<gene>
    <name evidence="5" type="ORF">CWE06_01935</name>
</gene>
<dbReference type="PROSITE" id="PS50930">
    <property type="entry name" value="HTH_LYTTR"/>
    <property type="match status" value="1"/>
</dbReference>
<evidence type="ECO:0000259" key="4">
    <source>
        <dbReference type="PROSITE" id="PS50930"/>
    </source>
</evidence>
<evidence type="ECO:0000313" key="5">
    <source>
        <dbReference type="EMBL" id="RUO21636.1"/>
    </source>
</evidence>
<dbReference type="GO" id="GO:0003677">
    <property type="term" value="F:DNA binding"/>
    <property type="evidence" value="ECO:0007669"/>
    <property type="project" value="UniProtKB-KW"/>
</dbReference>
<feature type="modified residue" description="4-aspartylphosphate" evidence="2">
    <location>
        <position position="58"/>
    </location>
</feature>
<dbReference type="Pfam" id="PF00072">
    <property type="entry name" value="Response_reg"/>
    <property type="match status" value="1"/>
</dbReference>
<dbReference type="InterPro" id="IPR011006">
    <property type="entry name" value="CheY-like_superfamily"/>
</dbReference>
<evidence type="ECO:0000259" key="3">
    <source>
        <dbReference type="PROSITE" id="PS50110"/>
    </source>
</evidence>
<dbReference type="RefSeq" id="WP_126790642.1">
    <property type="nucleotide sequence ID" value="NZ_PIPI01000001.1"/>
</dbReference>
<organism evidence="5 6">
    <name type="scientific">Aliidiomarina haloalkalitolerans</name>
    <dbReference type="NCBI Taxonomy" id="859059"/>
    <lineage>
        <taxon>Bacteria</taxon>
        <taxon>Pseudomonadati</taxon>
        <taxon>Pseudomonadota</taxon>
        <taxon>Gammaproteobacteria</taxon>
        <taxon>Alteromonadales</taxon>
        <taxon>Idiomarinaceae</taxon>
        <taxon>Aliidiomarina</taxon>
    </lineage>
</organism>
<dbReference type="PANTHER" id="PTHR37299">
    <property type="entry name" value="TRANSCRIPTIONAL REGULATOR-RELATED"/>
    <property type="match status" value="1"/>
</dbReference>
<accession>A0A432VYB4</accession>
<keyword evidence="5" id="KW-0238">DNA-binding</keyword>
<dbReference type="SMART" id="SM00448">
    <property type="entry name" value="REC"/>
    <property type="match status" value="1"/>
</dbReference>
<dbReference type="InterPro" id="IPR001789">
    <property type="entry name" value="Sig_transdc_resp-reg_receiver"/>
</dbReference>
<protein>
    <submittedName>
        <fullName evidence="5">DNA-binding response regulator</fullName>
    </submittedName>
</protein>
<proteinExistence type="predicted"/>
<feature type="domain" description="HTH LytTR-type" evidence="4">
    <location>
        <begin position="175"/>
        <end position="279"/>
    </location>
</feature>
<dbReference type="Gene3D" id="3.40.50.2300">
    <property type="match status" value="1"/>
</dbReference>
<evidence type="ECO:0000313" key="6">
    <source>
        <dbReference type="Proteomes" id="UP000288212"/>
    </source>
</evidence>
<dbReference type="InterPro" id="IPR007492">
    <property type="entry name" value="LytTR_DNA-bd_dom"/>
</dbReference>
<dbReference type="AlphaFoldDB" id="A0A432VYB4"/>
<keyword evidence="6" id="KW-1185">Reference proteome</keyword>
<dbReference type="Pfam" id="PF04397">
    <property type="entry name" value="LytTR"/>
    <property type="match status" value="1"/>
</dbReference>
<dbReference type="EMBL" id="PIPI01000001">
    <property type="protein sequence ID" value="RUO21636.1"/>
    <property type="molecule type" value="Genomic_DNA"/>
</dbReference>